<keyword evidence="5 9" id="KW-0812">Transmembrane</keyword>
<dbReference type="InParanoid" id="A0A2P5IE13"/>
<protein>
    <recommendedName>
        <fullName evidence="10">Wax synthase domain-containing protein</fullName>
    </recommendedName>
</protein>
<dbReference type="GO" id="GO:0006629">
    <property type="term" value="P:lipid metabolic process"/>
    <property type="evidence" value="ECO:0007669"/>
    <property type="project" value="InterPro"/>
</dbReference>
<organism evidence="11 12">
    <name type="scientific">Diaporthe helianthi</name>
    <dbReference type="NCBI Taxonomy" id="158607"/>
    <lineage>
        <taxon>Eukaryota</taxon>
        <taxon>Fungi</taxon>
        <taxon>Dikarya</taxon>
        <taxon>Ascomycota</taxon>
        <taxon>Pezizomycotina</taxon>
        <taxon>Sordariomycetes</taxon>
        <taxon>Sordariomycetidae</taxon>
        <taxon>Diaporthales</taxon>
        <taxon>Diaporthaceae</taxon>
        <taxon>Diaporthe</taxon>
    </lineage>
</organism>
<evidence type="ECO:0000259" key="10">
    <source>
        <dbReference type="Pfam" id="PF13813"/>
    </source>
</evidence>
<proteinExistence type="inferred from homology"/>
<evidence type="ECO:0000256" key="8">
    <source>
        <dbReference type="SAM" id="MobiDB-lite"/>
    </source>
</evidence>
<keyword evidence="6 9" id="KW-1133">Transmembrane helix</keyword>
<gene>
    <name evidence="11" type="ORF">DHEL01_v200882</name>
</gene>
<accession>A0A2P5IE13</accession>
<evidence type="ECO:0000256" key="1">
    <source>
        <dbReference type="ARBA" id="ARBA00004141"/>
    </source>
</evidence>
<evidence type="ECO:0000313" key="12">
    <source>
        <dbReference type="Proteomes" id="UP000094444"/>
    </source>
</evidence>
<comment type="subcellular location">
    <subcellularLocation>
        <location evidence="1">Membrane</location>
        <topology evidence="1">Multi-pass membrane protein</topology>
    </subcellularLocation>
</comment>
<dbReference type="InterPro" id="IPR044851">
    <property type="entry name" value="Wax_synthase"/>
</dbReference>
<feature type="compositionally biased region" description="Basic and acidic residues" evidence="8">
    <location>
        <begin position="292"/>
        <end position="302"/>
    </location>
</feature>
<dbReference type="Proteomes" id="UP000094444">
    <property type="component" value="Unassembled WGS sequence"/>
</dbReference>
<name>A0A2P5IE13_DIAHE</name>
<dbReference type="PANTHER" id="PTHR31595">
    <property type="entry name" value="LONG-CHAIN-ALCOHOL O-FATTY-ACYLTRANSFERASE 3-RELATED"/>
    <property type="match status" value="1"/>
</dbReference>
<dbReference type="InterPro" id="IPR032805">
    <property type="entry name" value="Wax_synthase_dom"/>
</dbReference>
<evidence type="ECO:0000256" key="3">
    <source>
        <dbReference type="ARBA" id="ARBA00007282"/>
    </source>
</evidence>
<feature type="transmembrane region" description="Helical" evidence="9">
    <location>
        <begin position="45"/>
        <end position="67"/>
    </location>
</feature>
<evidence type="ECO:0000256" key="6">
    <source>
        <dbReference type="ARBA" id="ARBA00022989"/>
    </source>
</evidence>
<feature type="region of interest" description="Disordered" evidence="8">
    <location>
        <begin position="282"/>
        <end position="305"/>
    </location>
</feature>
<dbReference type="OrthoDB" id="1077582at2759"/>
<comment type="caution">
    <text evidence="11">The sequence shown here is derived from an EMBL/GenBank/DDBJ whole genome shotgun (WGS) entry which is preliminary data.</text>
</comment>
<keyword evidence="12" id="KW-1185">Reference proteome</keyword>
<evidence type="ECO:0000256" key="4">
    <source>
        <dbReference type="ARBA" id="ARBA00022679"/>
    </source>
</evidence>
<dbReference type="GO" id="GO:0008374">
    <property type="term" value="F:O-acyltransferase activity"/>
    <property type="evidence" value="ECO:0007669"/>
    <property type="project" value="InterPro"/>
</dbReference>
<evidence type="ECO:0000313" key="11">
    <source>
        <dbReference type="EMBL" id="POS80742.1"/>
    </source>
</evidence>
<dbReference type="AlphaFoldDB" id="A0A2P5IE13"/>
<keyword evidence="4" id="KW-0808">Transferase</keyword>
<evidence type="ECO:0000256" key="5">
    <source>
        <dbReference type="ARBA" id="ARBA00022692"/>
    </source>
</evidence>
<comment type="similarity">
    <text evidence="3">Belongs to the wax synthase family.</text>
</comment>
<evidence type="ECO:0000256" key="9">
    <source>
        <dbReference type="SAM" id="Phobius"/>
    </source>
</evidence>
<feature type="transmembrane region" description="Helical" evidence="9">
    <location>
        <begin position="7"/>
        <end position="25"/>
    </location>
</feature>
<evidence type="ECO:0000256" key="2">
    <source>
        <dbReference type="ARBA" id="ARBA00005179"/>
    </source>
</evidence>
<keyword evidence="7 9" id="KW-0472">Membrane</keyword>
<comment type="pathway">
    <text evidence="2">Secondary metabolite biosynthesis.</text>
</comment>
<dbReference type="GO" id="GO:0016020">
    <property type="term" value="C:membrane"/>
    <property type="evidence" value="ECO:0007669"/>
    <property type="project" value="UniProtKB-SubCell"/>
</dbReference>
<dbReference type="Pfam" id="PF13813">
    <property type="entry name" value="MBOAT_2"/>
    <property type="match status" value="1"/>
</dbReference>
<feature type="domain" description="Wax synthase" evidence="10">
    <location>
        <begin position="200"/>
        <end position="279"/>
    </location>
</feature>
<sequence length="340" mass="37093">MHRSDRYTCILVGALCLAGTSVYYTSSPKSGDDDGYDHAPHARRFIVHVAASAILYATSLISLSLAAEEHARLQTKLAELRPRKGTARARGLRPYQLWPLEHAIWATRVTGLLAGLFTFAVPLVCPLEEPAVDLALRIPTFFYSAKLLDLAVARARTPPVPRGTEAEPCYGLAQVVAGLLGIQLGLEGLHALLHRRCPNRLFDRPFASAGLVEFWTCRWHQGAQPFLYNLGYVPARGVASRLFGAKAGRAAGVLGAFGLSGFWHAWSAWALTRAEYSWQMSGVGDRGSQPPRDARCRADDGTGRAARAGRPLRFQALTAAHLGTPKWRAVAPRQLQALHD</sequence>
<evidence type="ECO:0000256" key="7">
    <source>
        <dbReference type="ARBA" id="ARBA00023136"/>
    </source>
</evidence>
<reference evidence="11" key="1">
    <citation type="submission" date="2017-09" db="EMBL/GenBank/DDBJ databases">
        <title>Polyketide synthases of a Diaporthe helianthi virulent isolate.</title>
        <authorList>
            <person name="Baroncelli R."/>
        </authorList>
    </citation>
    <scope>NUCLEOTIDE SEQUENCE [LARGE SCALE GENOMIC DNA]</scope>
    <source>
        <strain evidence="11">7/96</strain>
    </source>
</reference>
<dbReference type="PANTHER" id="PTHR31595:SF57">
    <property type="entry name" value="OS04G0481900 PROTEIN"/>
    <property type="match status" value="1"/>
</dbReference>
<dbReference type="EMBL" id="MAVT02000035">
    <property type="protein sequence ID" value="POS80742.1"/>
    <property type="molecule type" value="Genomic_DNA"/>
</dbReference>